<dbReference type="InterPro" id="IPR008928">
    <property type="entry name" value="6-hairpin_glycosidase_sf"/>
</dbReference>
<feature type="chain" id="PRO_5032366216" description="Alpha-L-rhamnosidase six-hairpin glycosidase domain-containing protein" evidence="1">
    <location>
        <begin position="29"/>
        <end position="774"/>
    </location>
</feature>
<protein>
    <recommendedName>
        <fullName evidence="4">Alpha-L-rhamnosidase six-hairpin glycosidase domain-containing protein</fullName>
    </recommendedName>
</protein>
<evidence type="ECO:0000313" key="3">
    <source>
        <dbReference type="Proteomes" id="UP000570474"/>
    </source>
</evidence>
<dbReference type="GO" id="GO:0005975">
    <property type="term" value="P:carbohydrate metabolic process"/>
    <property type="evidence" value="ECO:0007669"/>
    <property type="project" value="InterPro"/>
</dbReference>
<dbReference type="AlphaFoldDB" id="A0A847S7I6"/>
<name>A0A847S7I6_9BACT</name>
<reference evidence="2 3" key="1">
    <citation type="submission" date="2020-04" db="EMBL/GenBank/DDBJ databases">
        <authorList>
            <person name="Yin C."/>
        </authorList>
    </citation>
    <scope>NUCLEOTIDE SEQUENCE [LARGE SCALE GENOMIC DNA]</scope>
    <source>
        <strain evidence="2 3">Ae27</strain>
    </source>
</reference>
<dbReference type="SUPFAM" id="SSF48208">
    <property type="entry name" value="Six-hairpin glycosidases"/>
    <property type="match status" value="1"/>
</dbReference>
<evidence type="ECO:0000256" key="1">
    <source>
        <dbReference type="SAM" id="SignalP"/>
    </source>
</evidence>
<sequence length="774" mass="85198">MNNDRNKQIKYFLFAISLLLGTTGVLHAQQQTAEALLGRLHGSLRYSIGRYDGTTLLSEQTFQHGRLQTGGGDWQLQTHATMLPDGAADVQVVCRLAQGRAAQSAVTVSLDFSHWSPQHYVLVPASVYNGNRYRSIGNGYNPDYPRDMYYNPHVPLTIANNPRLSDEKGKPSVITLQTTNAATPAICFFSPEEKKGCIVLTTQQTSLGNSGLTIAENSAKDSCVLSISAPAVRRLAPGFGDFHPSGDHAPDWQAGDEVTLHYRVYVFDAEDIPALLRRFMTVRKALSGPNQPRDILPMSKLLQCATDICRGNFIEVKTGAYYRPENNNDFQLGWVSGMINTYPMLALNDAKERERVARELDFITGKLQGESGYFYGGITADGKLRPEKMHPDFPELQAMVRKNGDVLFWLMKHLMLLKAQGYGRMIRPEWELAAKRLATAFAATWQKHGEFGQYIAPRTGEIAVYNSTAGAIVPAGMMLASRYFHVRAWTRVAQQASAFYYLRDVEKQGLTGGDCGDISHDANSESAFGLLESLVSMYEYSGERHWLQKAATQAALCATWALSYDPVFPSGSAIDKLKSHMAGAVWASIQNKHAAPGVCTSSGDALFRLFRATGDPLYADLLRDIQHAHAEAVNMPGHITTNNLMGSSMERIQPGDAEGKESIGNFINTRNSWTETAGMLMALEIPGIYVNTDKKEVYVFDHVTARVVSTEKDVMVIAVTNPTAYDASVSLLSENNREAAVPLPRTAFVKWPHVVVNAGQTVTVRVTPEGAVVR</sequence>
<comment type="caution">
    <text evidence="2">The sequence shown here is derived from an EMBL/GenBank/DDBJ whole genome shotgun (WGS) entry which is preliminary data.</text>
</comment>
<accession>A0A847S7I6</accession>
<feature type="signal peptide" evidence="1">
    <location>
        <begin position="1"/>
        <end position="28"/>
    </location>
</feature>
<keyword evidence="3" id="KW-1185">Reference proteome</keyword>
<gene>
    <name evidence="2" type="ORF">HGH92_25225</name>
</gene>
<organism evidence="2 3">
    <name type="scientific">Chitinophaga varians</name>
    <dbReference type="NCBI Taxonomy" id="2202339"/>
    <lineage>
        <taxon>Bacteria</taxon>
        <taxon>Pseudomonadati</taxon>
        <taxon>Bacteroidota</taxon>
        <taxon>Chitinophagia</taxon>
        <taxon>Chitinophagales</taxon>
        <taxon>Chitinophagaceae</taxon>
        <taxon>Chitinophaga</taxon>
    </lineage>
</organism>
<dbReference type="Proteomes" id="UP000570474">
    <property type="component" value="Unassembled WGS sequence"/>
</dbReference>
<keyword evidence="1" id="KW-0732">Signal</keyword>
<evidence type="ECO:0000313" key="2">
    <source>
        <dbReference type="EMBL" id="NLR67631.1"/>
    </source>
</evidence>
<dbReference type="EMBL" id="JABAIA010000003">
    <property type="protein sequence ID" value="NLR67631.1"/>
    <property type="molecule type" value="Genomic_DNA"/>
</dbReference>
<evidence type="ECO:0008006" key="4">
    <source>
        <dbReference type="Google" id="ProtNLM"/>
    </source>
</evidence>
<proteinExistence type="predicted"/>
<dbReference type="RefSeq" id="WP_168873580.1">
    <property type="nucleotide sequence ID" value="NZ_JABAIA010000003.1"/>
</dbReference>